<evidence type="ECO:0000259" key="2">
    <source>
        <dbReference type="SMART" id="SM01227"/>
    </source>
</evidence>
<dbReference type="Proteomes" id="UP000030745">
    <property type="component" value="Unassembled WGS sequence"/>
</dbReference>
<dbReference type="Pfam" id="PF07802">
    <property type="entry name" value="GCK"/>
    <property type="match status" value="1"/>
</dbReference>
<sequence>MASFFRRSMLRPTALRSAALGLSAITSVAMCEAEAKPAKKMEFVGVFLDAKSRKQLEERFAAVHAKIPDQSTVVLKYNPTADELSTFAPIMGHNVKIEVKALAEDEHTQTAVVAVSTEHGAVQYAVECPHVTLSYSGEEGYSQAYANVLFERLQKTGSLTLEETDEGINVGLGAFDGELAAFDSKLFPFYSPFPATSAKMTVLDEPLVLSGVVCSSTGYDAETESCVATEIKKPECGFCKFMKAGPCGKQFTAWEACLDESKAKGEDFLEKCGGVTLLLRDCVDANPEYYSVLNEPPESADDDAADESVEA</sequence>
<dbReference type="InterPro" id="IPR012891">
    <property type="entry name" value="GCK_dom"/>
</dbReference>
<feature type="region of interest" description="Disordered" evidence="1">
    <location>
        <begin position="292"/>
        <end position="311"/>
    </location>
</feature>
<dbReference type="KEGG" id="spar:SPRG_02667"/>
<accession>A0A067D2H9</accession>
<dbReference type="GeneID" id="24125210"/>
<dbReference type="Gene3D" id="1.10.287.2900">
    <property type="match status" value="1"/>
</dbReference>
<evidence type="ECO:0000256" key="1">
    <source>
        <dbReference type="SAM" id="MobiDB-lite"/>
    </source>
</evidence>
<dbReference type="SMART" id="SM01227">
    <property type="entry name" value="GCK"/>
    <property type="match status" value="1"/>
</dbReference>
<dbReference type="PANTHER" id="PTHR34357:SF2">
    <property type="entry name" value="F26F24.3-RELATED"/>
    <property type="match status" value="1"/>
</dbReference>
<name>A0A067D2H9_SAPPC</name>
<evidence type="ECO:0000313" key="3">
    <source>
        <dbReference type="EMBL" id="KDO32976.1"/>
    </source>
</evidence>
<dbReference type="EMBL" id="KK583194">
    <property type="protein sequence ID" value="KDO32976.1"/>
    <property type="molecule type" value="Genomic_DNA"/>
</dbReference>
<dbReference type="OMA" id="WEACLDE"/>
<protein>
    <recommendedName>
        <fullName evidence="2">GCK domain-containing protein</fullName>
    </recommendedName>
</protein>
<gene>
    <name evidence="3" type="ORF">SPRG_02667</name>
</gene>
<dbReference type="RefSeq" id="XP_012196621.1">
    <property type="nucleotide sequence ID" value="XM_012341231.1"/>
</dbReference>
<feature type="domain" description="GCK" evidence="2">
    <location>
        <begin position="234"/>
        <end position="308"/>
    </location>
</feature>
<dbReference type="VEuPathDB" id="FungiDB:SPRG_02667"/>
<reference evidence="3 4" key="1">
    <citation type="journal article" date="2013" name="PLoS Genet.">
        <title>Distinctive expansion of potential virulence genes in the genome of the oomycete fish pathogen Saprolegnia parasitica.</title>
        <authorList>
            <person name="Jiang R.H."/>
            <person name="de Bruijn I."/>
            <person name="Haas B.J."/>
            <person name="Belmonte R."/>
            <person name="Lobach L."/>
            <person name="Christie J."/>
            <person name="van den Ackerveken G."/>
            <person name="Bottin A."/>
            <person name="Bulone V."/>
            <person name="Diaz-Moreno S.M."/>
            <person name="Dumas B."/>
            <person name="Fan L."/>
            <person name="Gaulin E."/>
            <person name="Govers F."/>
            <person name="Grenville-Briggs L.J."/>
            <person name="Horner N.R."/>
            <person name="Levin J.Z."/>
            <person name="Mammella M."/>
            <person name="Meijer H.J."/>
            <person name="Morris P."/>
            <person name="Nusbaum C."/>
            <person name="Oome S."/>
            <person name="Phillips A.J."/>
            <person name="van Rooyen D."/>
            <person name="Rzeszutek E."/>
            <person name="Saraiva M."/>
            <person name="Secombes C.J."/>
            <person name="Seidl M.F."/>
            <person name="Snel B."/>
            <person name="Stassen J.H."/>
            <person name="Sykes S."/>
            <person name="Tripathy S."/>
            <person name="van den Berg H."/>
            <person name="Vega-Arreguin J.C."/>
            <person name="Wawra S."/>
            <person name="Young S.K."/>
            <person name="Zeng Q."/>
            <person name="Dieguez-Uribeondo J."/>
            <person name="Russ C."/>
            <person name="Tyler B.M."/>
            <person name="van West P."/>
        </authorList>
    </citation>
    <scope>NUCLEOTIDE SEQUENCE [LARGE SCALE GENOMIC DNA]</scope>
    <source>
        <strain evidence="3 4">CBS 223.65</strain>
    </source>
</reference>
<dbReference type="PANTHER" id="PTHR34357">
    <property type="entry name" value="F7A19.14 PROTEIN-RELATED"/>
    <property type="match status" value="1"/>
</dbReference>
<dbReference type="OrthoDB" id="2148418at2759"/>
<dbReference type="AlphaFoldDB" id="A0A067D2H9"/>
<feature type="compositionally biased region" description="Acidic residues" evidence="1">
    <location>
        <begin position="298"/>
        <end position="311"/>
    </location>
</feature>
<keyword evidence="4" id="KW-1185">Reference proteome</keyword>
<proteinExistence type="predicted"/>
<organism evidence="3 4">
    <name type="scientific">Saprolegnia parasitica (strain CBS 223.65)</name>
    <dbReference type="NCBI Taxonomy" id="695850"/>
    <lineage>
        <taxon>Eukaryota</taxon>
        <taxon>Sar</taxon>
        <taxon>Stramenopiles</taxon>
        <taxon>Oomycota</taxon>
        <taxon>Saprolegniomycetes</taxon>
        <taxon>Saprolegniales</taxon>
        <taxon>Saprolegniaceae</taxon>
        <taxon>Saprolegnia</taxon>
    </lineage>
</organism>
<evidence type="ECO:0000313" key="4">
    <source>
        <dbReference type="Proteomes" id="UP000030745"/>
    </source>
</evidence>